<protein>
    <submittedName>
        <fullName evidence="3">Type II CAAX prenyl endopeptidase Rce1 family protein</fullName>
    </submittedName>
</protein>
<feature type="transmembrane region" description="Helical" evidence="1">
    <location>
        <begin position="186"/>
        <end position="203"/>
    </location>
</feature>
<reference evidence="3 4" key="1">
    <citation type="submission" date="2024-12" db="EMBL/GenBank/DDBJ databases">
        <authorList>
            <person name="Hu S."/>
        </authorList>
    </citation>
    <scope>NUCLEOTIDE SEQUENCE [LARGE SCALE GENOMIC DNA]</scope>
    <source>
        <strain evidence="3 4">P-25</strain>
    </source>
</reference>
<dbReference type="RefSeq" id="WP_138728031.1">
    <property type="nucleotide sequence ID" value="NZ_SRMP02000012.1"/>
</dbReference>
<feature type="transmembrane region" description="Helical" evidence="1">
    <location>
        <begin position="98"/>
        <end position="115"/>
    </location>
</feature>
<evidence type="ECO:0000313" key="4">
    <source>
        <dbReference type="Proteomes" id="UP001517367"/>
    </source>
</evidence>
<keyword evidence="1" id="KW-1133">Transmembrane helix</keyword>
<dbReference type="Pfam" id="PF02517">
    <property type="entry name" value="Rce1-like"/>
    <property type="match status" value="1"/>
</dbReference>
<dbReference type="InterPro" id="IPR003675">
    <property type="entry name" value="Rce1/LyrA-like_dom"/>
</dbReference>
<sequence length="231" mass="26565">MKKALYDFYQFLKKPSLLKKQKDKSLLFKDFAALFLLDILFTALLVGLLYILLHFNLISKHEGTDLLKEYGVWGTLAFACILAPLLEEVFFRWHLRDLHGTIYFAFLSLAGLIASQITGAWIQFMIVIVALILAAFSISFLRRKGKFYSIRAWKKTYPFLFFYTAIVFGLIHLTNYDDLTISDPSFVFYIASQALGGLSLGYLRIKYGLIYSILFHALFNLAAFSLMILFP</sequence>
<feature type="transmembrane region" description="Helical" evidence="1">
    <location>
        <begin position="31"/>
        <end position="58"/>
    </location>
</feature>
<organism evidence="3 4">
    <name type="scientific">Pedobacter helvus</name>
    <dbReference type="NCBI Taxonomy" id="2563444"/>
    <lineage>
        <taxon>Bacteria</taxon>
        <taxon>Pseudomonadati</taxon>
        <taxon>Bacteroidota</taxon>
        <taxon>Sphingobacteriia</taxon>
        <taxon>Sphingobacteriales</taxon>
        <taxon>Sphingobacteriaceae</taxon>
        <taxon>Pedobacter</taxon>
    </lineage>
</organism>
<gene>
    <name evidence="3" type="ORF">E5L68_008465</name>
</gene>
<keyword evidence="4" id="KW-1185">Reference proteome</keyword>
<comment type="caution">
    <text evidence="3">The sequence shown here is derived from an EMBL/GenBank/DDBJ whole genome shotgun (WGS) entry which is preliminary data.</text>
</comment>
<evidence type="ECO:0000259" key="2">
    <source>
        <dbReference type="Pfam" id="PF02517"/>
    </source>
</evidence>
<keyword evidence="1" id="KW-0472">Membrane</keyword>
<name>A0ABW9JGA7_9SPHI</name>
<dbReference type="Proteomes" id="UP001517367">
    <property type="component" value="Unassembled WGS sequence"/>
</dbReference>
<accession>A0ABW9JGA7</accession>
<evidence type="ECO:0000256" key="1">
    <source>
        <dbReference type="SAM" id="Phobius"/>
    </source>
</evidence>
<feature type="domain" description="CAAX prenyl protease 2/Lysostaphin resistance protein A-like" evidence="2">
    <location>
        <begin position="73"/>
        <end position="221"/>
    </location>
</feature>
<feature type="transmembrane region" description="Helical" evidence="1">
    <location>
        <begin position="210"/>
        <end position="230"/>
    </location>
</feature>
<dbReference type="EMBL" id="SRMP02000012">
    <property type="protein sequence ID" value="MFN0291424.1"/>
    <property type="molecule type" value="Genomic_DNA"/>
</dbReference>
<evidence type="ECO:0000313" key="3">
    <source>
        <dbReference type="EMBL" id="MFN0291424.1"/>
    </source>
</evidence>
<feature type="transmembrane region" description="Helical" evidence="1">
    <location>
        <begin position="157"/>
        <end position="174"/>
    </location>
</feature>
<feature type="transmembrane region" description="Helical" evidence="1">
    <location>
        <begin position="70"/>
        <end position="86"/>
    </location>
</feature>
<feature type="transmembrane region" description="Helical" evidence="1">
    <location>
        <begin position="121"/>
        <end position="141"/>
    </location>
</feature>
<keyword evidence="1" id="KW-0812">Transmembrane</keyword>
<proteinExistence type="predicted"/>